<feature type="compositionally biased region" description="Low complexity" evidence="1">
    <location>
        <begin position="28"/>
        <end position="40"/>
    </location>
</feature>
<comment type="caution">
    <text evidence="2">The sequence shown here is derived from an EMBL/GenBank/DDBJ whole genome shotgun (WGS) entry which is preliminary data.</text>
</comment>
<name>A0ABW4S9D0_9RHOB</name>
<gene>
    <name evidence="2" type="ORF">ACFSGJ_18620</name>
</gene>
<protein>
    <submittedName>
        <fullName evidence="2">DUF3306 domain-containing protein</fullName>
    </submittedName>
</protein>
<dbReference type="EMBL" id="JBHUGH010000036">
    <property type="protein sequence ID" value="MFD1914221.1"/>
    <property type="molecule type" value="Genomic_DNA"/>
</dbReference>
<dbReference type="InterPro" id="IPR021735">
    <property type="entry name" value="DUF3306"/>
</dbReference>
<proteinExistence type="predicted"/>
<organism evidence="2 3">
    <name type="scientific">Halodurantibacterium flavum</name>
    <dbReference type="NCBI Taxonomy" id="1382802"/>
    <lineage>
        <taxon>Bacteria</taxon>
        <taxon>Pseudomonadati</taxon>
        <taxon>Pseudomonadota</taxon>
        <taxon>Alphaproteobacteria</taxon>
        <taxon>Rhodobacterales</taxon>
        <taxon>Paracoccaceae</taxon>
        <taxon>Halodurantibacterium</taxon>
    </lineage>
</organism>
<keyword evidence="3" id="KW-1185">Reference proteome</keyword>
<evidence type="ECO:0000256" key="1">
    <source>
        <dbReference type="SAM" id="MobiDB-lite"/>
    </source>
</evidence>
<evidence type="ECO:0000313" key="3">
    <source>
        <dbReference type="Proteomes" id="UP001597353"/>
    </source>
</evidence>
<feature type="region of interest" description="Disordered" evidence="1">
    <location>
        <begin position="136"/>
        <end position="194"/>
    </location>
</feature>
<reference evidence="3" key="1">
    <citation type="journal article" date="2019" name="Int. J. Syst. Evol. Microbiol.">
        <title>The Global Catalogue of Microorganisms (GCM) 10K type strain sequencing project: providing services to taxonomists for standard genome sequencing and annotation.</title>
        <authorList>
            <consortium name="The Broad Institute Genomics Platform"/>
            <consortium name="The Broad Institute Genome Sequencing Center for Infectious Disease"/>
            <person name="Wu L."/>
            <person name="Ma J."/>
        </authorList>
    </citation>
    <scope>NUCLEOTIDE SEQUENCE [LARGE SCALE GENOMIC DNA]</scope>
    <source>
        <strain evidence="3">CGMCC 4.7242</strain>
    </source>
</reference>
<accession>A0ABW4S9D0</accession>
<sequence length="194" mass="20793">MSDNFLDRWSRRKRAASQPGPEEPPATAPEVPGEVPAAEPLTEAEQEALVASLPDIETLGVESDIRMFLQRGVPAALRNAALRRMWALDPVISTHQDVARDYAWDWNTPGGVPGHGGPLSQESVARMVDRFLGKEAVTEPEAVATGRPETGEIPPAPAAEVAETPEEPINSPAAAPEPEPKDTPPRRHGRATPA</sequence>
<feature type="region of interest" description="Disordered" evidence="1">
    <location>
        <begin position="1"/>
        <end position="43"/>
    </location>
</feature>
<dbReference type="Proteomes" id="UP001597353">
    <property type="component" value="Unassembled WGS sequence"/>
</dbReference>
<dbReference type="Pfam" id="PF11748">
    <property type="entry name" value="DUF3306"/>
    <property type="match status" value="1"/>
</dbReference>
<evidence type="ECO:0000313" key="2">
    <source>
        <dbReference type="EMBL" id="MFD1914221.1"/>
    </source>
</evidence>
<dbReference type="RefSeq" id="WP_390265379.1">
    <property type="nucleotide sequence ID" value="NZ_JBHUGH010000036.1"/>
</dbReference>